<organism evidence="2 3">
    <name type="scientific">Acinetobacter pollinis</name>
    <dbReference type="NCBI Taxonomy" id="2605270"/>
    <lineage>
        <taxon>Bacteria</taxon>
        <taxon>Pseudomonadati</taxon>
        <taxon>Pseudomonadota</taxon>
        <taxon>Gammaproteobacteria</taxon>
        <taxon>Moraxellales</taxon>
        <taxon>Moraxellaceae</taxon>
        <taxon>Acinetobacter</taxon>
    </lineage>
</organism>
<dbReference type="InterPro" id="IPR036388">
    <property type="entry name" value="WH-like_DNA-bd_sf"/>
</dbReference>
<reference evidence="2 3" key="1">
    <citation type="submission" date="2019-08" db="EMBL/GenBank/DDBJ databases">
        <title>Five species of Acinetobacter isolated from floral nectar and animal pollinators.</title>
        <authorList>
            <person name="Hendry T.A."/>
        </authorList>
    </citation>
    <scope>NUCLEOTIDE SEQUENCE [LARGE SCALE GENOMIC DNA]</scope>
    <source>
        <strain evidence="2 3">MD18.27</strain>
    </source>
</reference>
<gene>
    <name evidence="2" type="ORF">I2F25_02600</name>
</gene>
<name>A0ABU6DR94_9GAMM</name>
<dbReference type="RefSeq" id="WP_325774535.1">
    <property type="nucleotide sequence ID" value="NZ_VTDN01000002.1"/>
</dbReference>
<feature type="compositionally biased region" description="Polar residues" evidence="1">
    <location>
        <begin position="1"/>
        <end position="13"/>
    </location>
</feature>
<dbReference type="Proteomes" id="UP001339883">
    <property type="component" value="Unassembled WGS sequence"/>
</dbReference>
<proteinExistence type="predicted"/>
<keyword evidence="3" id="KW-1185">Reference proteome</keyword>
<evidence type="ECO:0000313" key="3">
    <source>
        <dbReference type="Proteomes" id="UP001339883"/>
    </source>
</evidence>
<dbReference type="Gene3D" id="1.10.10.10">
    <property type="entry name" value="Winged helix-like DNA-binding domain superfamily/Winged helix DNA-binding domain"/>
    <property type="match status" value="1"/>
</dbReference>
<dbReference type="EMBL" id="VTDN01000002">
    <property type="protein sequence ID" value="MEB5475956.1"/>
    <property type="molecule type" value="Genomic_DNA"/>
</dbReference>
<comment type="caution">
    <text evidence="2">The sequence shown here is derived from an EMBL/GenBank/DDBJ whole genome shotgun (WGS) entry which is preliminary data.</text>
</comment>
<feature type="region of interest" description="Disordered" evidence="1">
    <location>
        <begin position="1"/>
        <end position="22"/>
    </location>
</feature>
<protein>
    <recommendedName>
        <fullName evidence="4">Helix-turn-helix domain-containing protein</fullName>
    </recommendedName>
</protein>
<accession>A0ABU6DR94</accession>
<sequence>MQGNLAQELQQPQGEVVSFPRKKERKAVQNKSEGFAPLPNFICDEGYLAVLDGHALKCLVLLNRHIAGFHKEASALGEALVMKITGIGDKRTVRKYMTELAKFGLISITKQRGKSSVYELTFEQRIPVEVVTHDVPSTCDALGTYDDTTPVTCHVPTTSDMACHPVKQIYLNKNIKQNEEEAREEFQAQNIALLQFVKYHNEDLKFYSLEDLSKQHKIGSDFLAQAKISFPEFSEQHLKDELNKLCQWSLSASKQTPQKWMTTWLNWIKNSKTNPVAHENKPMSKSRNVNDAWGEVKQYAPAVDDLELGDME</sequence>
<evidence type="ECO:0000313" key="2">
    <source>
        <dbReference type="EMBL" id="MEB5475956.1"/>
    </source>
</evidence>
<evidence type="ECO:0008006" key="4">
    <source>
        <dbReference type="Google" id="ProtNLM"/>
    </source>
</evidence>
<evidence type="ECO:0000256" key="1">
    <source>
        <dbReference type="SAM" id="MobiDB-lite"/>
    </source>
</evidence>